<dbReference type="RefSeq" id="WP_260276534.1">
    <property type="nucleotide sequence ID" value="NZ_JANAVZ010000003.1"/>
</dbReference>
<name>A0ABT2K802_9RHOB</name>
<feature type="transmembrane region" description="Helical" evidence="1">
    <location>
        <begin position="12"/>
        <end position="31"/>
    </location>
</feature>
<evidence type="ECO:0008006" key="4">
    <source>
        <dbReference type="Google" id="ProtNLM"/>
    </source>
</evidence>
<keyword evidence="1" id="KW-0812">Transmembrane</keyword>
<dbReference type="Proteomes" id="UP001320702">
    <property type="component" value="Unassembled WGS sequence"/>
</dbReference>
<organism evidence="2 3">
    <name type="scientific">Paracoccus maritimus</name>
    <dbReference type="NCBI Taxonomy" id="2933292"/>
    <lineage>
        <taxon>Bacteria</taxon>
        <taxon>Pseudomonadati</taxon>
        <taxon>Pseudomonadota</taxon>
        <taxon>Alphaproteobacteria</taxon>
        <taxon>Rhodobacterales</taxon>
        <taxon>Paracoccaceae</taxon>
        <taxon>Paracoccus</taxon>
    </lineage>
</organism>
<keyword evidence="3" id="KW-1185">Reference proteome</keyword>
<protein>
    <recommendedName>
        <fullName evidence="4">DUF1127 domain-containing protein</fullName>
    </recommendedName>
</protein>
<sequence length="75" mass="8049">MANTATIERRPLAGIGGALAAPFVATGRFLVQLAESGPRMRALERLHRTSDEDLKAHGLTREGEIRRILGISAAI</sequence>
<accession>A0ABT2K802</accession>
<comment type="caution">
    <text evidence="2">The sequence shown here is derived from an EMBL/GenBank/DDBJ whole genome shotgun (WGS) entry which is preliminary data.</text>
</comment>
<reference evidence="2 3" key="1">
    <citation type="submission" date="2022-04" db="EMBL/GenBank/DDBJ databases">
        <title>Paracoccus sp. YLB-12 draft genome sequence.</title>
        <authorList>
            <person name="Yu L."/>
        </authorList>
    </citation>
    <scope>NUCLEOTIDE SEQUENCE [LARGE SCALE GENOMIC DNA]</scope>
    <source>
        <strain evidence="2 3">YLB-12</strain>
    </source>
</reference>
<evidence type="ECO:0000313" key="3">
    <source>
        <dbReference type="Proteomes" id="UP001320702"/>
    </source>
</evidence>
<keyword evidence="1" id="KW-1133">Transmembrane helix</keyword>
<dbReference type="EMBL" id="JANAVZ010000003">
    <property type="protein sequence ID" value="MCT4332648.1"/>
    <property type="molecule type" value="Genomic_DNA"/>
</dbReference>
<evidence type="ECO:0000256" key="1">
    <source>
        <dbReference type="SAM" id="Phobius"/>
    </source>
</evidence>
<keyword evidence="1" id="KW-0472">Membrane</keyword>
<evidence type="ECO:0000313" key="2">
    <source>
        <dbReference type="EMBL" id="MCT4332648.1"/>
    </source>
</evidence>
<gene>
    <name evidence="2" type="ORF">MU516_07175</name>
</gene>
<proteinExistence type="predicted"/>